<dbReference type="Pfam" id="PF12840">
    <property type="entry name" value="HTH_20"/>
    <property type="match status" value="1"/>
</dbReference>
<dbReference type="PANTHER" id="PTHR33154">
    <property type="entry name" value="TRANSCRIPTIONAL REGULATOR, ARSR FAMILY"/>
    <property type="match status" value="1"/>
</dbReference>
<dbReference type="InterPro" id="IPR051081">
    <property type="entry name" value="HTH_MetalResp_TranReg"/>
</dbReference>
<accession>A0A7X1NUX7</accession>
<dbReference type="SUPFAM" id="SSF46785">
    <property type="entry name" value="Winged helix' DNA-binding domain"/>
    <property type="match status" value="1"/>
</dbReference>
<name>A0A7X1NUX7_9DEIO</name>
<dbReference type="EMBL" id="WBSL01000001">
    <property type="protein sequence ID" value="MPY65901.1"/>
    <property type="molecule type" value="Genomic_DNA"/>
</dbReference>
<dbReference type="NCBIfam" id="NF033788">
    <property type="entry name" value="HTH_metalloreg"/>
    <property type="match status" value="1"/>
</dbReference>
<protein>
    <submittedName>
        <fullName evidence="5">Helix-turn-helix transcriptional regulator</fullName>
    </submittedName>
</protein>
<evidence type="ECO:0000313" key="6">
    <source>
        <dbReference type="Proteomes" id="UP000484842"/>
    </source>
</evidence>
<feature type="domain" description="HTH arsR-type" evidence="4">
    <location>
        <begin position="1"/>
        <end position="92"/>
    </location>
</feature>
<dbReference type="InterPro" id="IPR036390">
    <property type="entry name" value="WH_DNA-bd_sf"/>
</dbReference>
<dbReference type="InterPro" id="IPR036388">
    <property type="entry name" value="WH-like_DNA-bd_sf"/>
</dbReference>
<keyword evidence="3" id="KW-0804">Transcription</keyword>
<keyword evidence="2" id="KW-0238">DNA-binding</keyword>
<dbReference type="InterPro" id="IPR001845">
    <property type="entry name" value="HTH_ArsR_DNA-bd_dom"/>
</dbReference>
<dbReference type="InterPro" id="IPR047796">
    <property type="entry name" value="SdpR-like_repress"/>
</dbReference>
<keyword evidence="1" id="KW-0805">Transcription regulation</keyword>
<dbReference type="PROSITE" id="PS50987">
    <property type="entry name" value="HTH_ARSR_2"/>
    <property type="match status" value="1"/>
</dbReference>
<evidence type="ECO:0000256" key="1">
    <source>
        <dbReference type="ARBA" id="ARBA00023015"/>
    </source>
</evidence>
<dbReference type="SMART" id="SM00418">
    <property type="entry name" value="HTH_ARSR"/>
    <property type="match status" value="1"/>
</dbReference>
<dbReference type="InterPro" id="IPR011991">
    <property type="entry name" value="ArsR-like_HTH"/>
</dbReference>
<evidence type="ECO:0000313" key="5">
    <source>
        <dbReference type="EMBL" id="MPY65901.1"/>
    </source>
</evidence>
<evidence type="ECO:0000256" key="2">
    <source>
        <dbReference type="ARBA" id="ARBA00023125"/>
    </source>
</evidence>
<evidence type="ECO:0000256" key="3">
    <source>
        <dbReference type="ARBA" id="ARBA00023163"/>
    </source>
</evidence>
<dbReference type="AlphaFoldDB" id="A0A7X1NUX7"/>
<evidence type="ECO:0000259" key="4">
    <source>
        <dbReference type="PROSITE" id="PS50987"/>
    </source>
</evidence>
<reference evidence="5 6" key="1">
    <citation type="submission" date="2019-10" db="EMBL/GenBank/DDBJ databases">
        <title>Deinococcus sp. isolated from soil.</title>
        <authorList>
            <person name="Li Y."/>
            <person name="Wang J."/>
        </authorList>
    </citation>
    <scope>NUCLEOTIDE SEQUENCE [LARGE SCALE GENOMIC DNA]</scope>
    <source>
        <strain evidence="5 6">SDU3-2</strain>
    </source>
</reference>
<dbReference type="Gene3D" id="1.10.10.10">
    <property type="entry name" value="Winged helix-like DNA-binding domain superfamily/Winged helix DNA-binding domain"/>
    <property type="match status" value="1"/>
</dbReference>
<dbReference type="GO" id="GO:0003700">
    <property type="term" value="F:DNA-binding transcription factor activity"/>
    <property type="evidence" value="ECO:0007669"/>
    <property type="project" value="InterPro"/>
</dbReference>
<dbReference type="NCBIfam" id="NF033789">
    <property type="entry name" value="repress_SdpR"/>
    <property type="match status" value="1"/>
</dbReference>
<dbReference type="Proteomes" id="UP000484842">
    <property type="component" value="Unassembled WGS sequence"/>
</dbReference>
<sequence>MPLSRVDEVFRALADPTRRAILRELRGGERTAGELARLFPVTKSTLSGHFAVLKAADLVWTEKRGTQVIYRLNTTVFQEVVADLLDLFGPAGKETDHEQKPG</sequence>
<comment type="caution">
    <text evidence="5">The sequence shown here is derived from an EMBL/GenBank/DDBJ whole genome shotgun (WGS) entry which is preliminary data.</text>
</comment>
<dbReference type="RefSeq" id="WP_152869167.1">
    <property type="nucleotide sequence ID" value="NZ_WBSL01000001.1"/>
</dbReference>
<organism evidence="5 6">
    <name type="scientific">Deinococcus terrestris</name>
    <dbReference type="NCBI Taxonomy" id="2651870"/>
    <lineage>
        <taxon>Bacteria</taxon>
        <taxon>Thermotogati</taxon>
        <taxon>Deinococcota</taxon>
        <taxon>Deinococci</taxon>
        <taxon>Deinococcales</taxon>
        <taxon>Deinococcaceae</taxon>
        <taxon>Deinococcus</taxon>
    </lineage>
</organism>
<keyword evidence="6" id="KW-1185">Reference proteome</keyword>
<proteinExistence type="predicted"/>
<dbReference type="PANTHER" id="PTHR33154:SF33">
    <property type="entry name" value="TRANSCRIPTIONAL REPRESSOR SDPR"/>
    <property type="match status" value="1"/>
</dbReference>
<dbReference type="PRINTS" id="PR00778">
    <property type="entry name" value="HTHARSR"/>
</dbReference>
<dbReference type="GO" id="GO:0003677">
    <property type="term" value="F:DNA binding"/>
    <property type="evidence" value="ECO:0007669"/>
    <property type="project" value="UniProtKB-KW"/>
</dbReference>
<gene>
    <name evidence="5" type="ORF">F8S09_04200</name>
</gene>
<dbReference type="CDD" id="cd00090">
    <property type="entry name" value="HTH_ARSR"/>
    <property type="match status" value="1"/>
</dbReference>